<proteinExistence type="predicted"/>
<accession>A0A0B7A6W6</accession>
<dbReference type="AlphaFoldDB" id="A0A0B7A6W6"/>
<feature type="region of interest" description="Disordered" evidence="1">
    <location>
        <begin position="1"/>
        <end position="33"/>
    </location>
</feature>
<gene>
    <name evidence="2" type="primary">ORF99811</name>
</gene>
<dbReference type="EMBL" id="HACG01029537">
    <property type="protein sequence ID" value="CEK76402.1"/>
    <property type="molecule type" value="Transcribed_RNA"/>
</dbReference>
<reference evidence="2" key="1">
    <citation type="submission" date="2014-12" db="EMBL/GenBank/DDBJ databases">
        <title>Insight into the proteome of Arion vulgaris.</title>
        <authorList>
            <person name="Aradska J."/>
            <person name="Bulat T."/>
            <person name="Smidak R."/>
            <person name="Sarate P."/>
            <person name="Gangsoo J."/>
            <person name="Sialana F."/>
            <person name="Bilban M."/>
            <person name="Lubec G."/>
        </authorList>
    </citation>
    <scope>NUCLEOTIDE SEQUENCE</scope>
    <source>
        <tissue evidence="2">Skin</tissue>
    </source>
</reference>
<protein>
    <submittedName>
        <fullName evidence="2">Uncharacterized protein</fullName>
    </submittedName>
</protein>
<feature type="compositionally biased region" description="Basic and acidic residues" evidence="1">
    <location>
        <begin position="1"/>
        <end position="20"/>
    </location>
</feature>
<organism evidence="2">
    <name type="scientific">Arion vulgaris</name>
    <dbReference type="NCBI Taxonomy" id="1028688"/>
    <lineage>
        <taxon>Eukaryota</taxon>
        <taxon>Metazoa</taxon>
        <taxon>Spiralia</taxon>
        <taxon>Lophotrochozoa</taxon>
        <taxon>Mollusca</taxon>
        <taxon>Gastropoda</taxon>
        <taxon>Heterobranchia</taxon>
        <taxon>Euthyneura</taxon>
        <taxon>Panpulmonata</taxon>
        <taxon>Eupulmonata</taxon>
        <taxon>Stylommatophora</taxon>
        <taxon>Helicina</taxon>
        <taxon>Arionoidea</taxon>
        <taxon>Arionidae</taxon>
        <taxon>Arion</taxon>
    </lineage>
</organism>
<evidence type="ECO:0000256" key="1">
    <source>
        <dbReference type="SAM" id="MobiDB-lite"/>
    </source>
</evidence>
<feature type="region of interest" description="Disordered" evidence="1">
    <location>
        <begin position="140"/>
        <end position="162"/>
    </location>
</feature>
<evidence type="ECO:0000313" key="2">
    <source>
        <dbReference type="EMBL" id="CEK76402.1"/>
    </source>
</evidence>
<sequence length="272" mass="30939">MERNSRNMDNAVERYQRDGRAVTQQNDRQRDGYDQILPYQVQRKPSYNELLPIQAQKSADKEVKSKNIKATQNAAAIMHYSNVDGKVREGRQAAVVAQMHQNDLHSVHMPNDLSLVKENGVKPKKSKNYVKQNLNLQSKYSRAQSTGNQEHVSGKNGSNYNSNLSTSFDPIKDRHLWTMWRTAVNGRIVDEVRHLEKIKNQKAITQSSEDDSSIPGMYGKALVMPPLKRFIKFDDNSEVVASKMSSLGQGTLETSQFVYYGLPRVLVSNIRK</sequence>
<name>A0A0B7A6W6_9EUPU</name>